<feature type="transmembrane region" description="Helical" evidence="8">
    <location>
        <begin position="262"/>
        <end position="287"/>
    </location>
</feature>
<proteinExistence type="inferred from homology"/>
<comment type="subcellular location">
    <subcellularLocation>
        <location evidence="1">Membrane</location>
        <topology evidence="1">Multi-pass membrane protein</topology>
    </subcellularLocation>
</comment>
<keyword evidence="6" id="KW-0325">Glycoprotein</keyword>
<feature type="compositionally biased region" description="Basic and acidic residues" evidence="7">
    <location>
        <begin position="399"/>
        <end position="412"/>
    </location>
</feature>
<feature type="transmembrane region" description="Helical" evidence="8">
    <location>
        <begin position="190"/>
        <end position="212"/>
    </location>
</feature>
<keyword evidence="5 8" id="KW-0472">Membrane</keyword>
<evidence type="ECO:0008006" key="11">
    <source>
        <dbReference type="Google" id="ProtNLM"/>
    </source>
</evidence>
<evidence type="ECO:0000256" key="6">
    <source>
        <dbReference type="ARBA" id="ARBA00023180"/>
    </source>
</evidence>
<feature type="transmembrane region" description="Helical" evidence="8">
    <location>
        <begin position="57"/>
        <end position="81"/>
    </location>
</feature>
<dbReference type="Pfam" id="PF10204">
    <property type="entry name" value="DuoxA"/>
    <property type="match status" value="1"/>
</dbReference>
<dbReference type="GO" id="GO:0015031">
    <property type="term" value="P:protein transport"/>
    <property type="evidence" value="ECO:0007669"/>
    <property type="project" value="InterPro"/>
</dbReference>
<evidence type="ECO:0000256" key="2">
    <source>
        <dbReference type="ARBA" id="ARBA00009816"/>
    </source>
</evidence>
<gene>
    <name evidence="9" type="ORF">QR680_011469</name>
</gene>
<evidence type="ECO:0000256" key="8">
    <source>
        <dbReference type="SAM" id="Phobius"/>
    </source>
</evidence>
<comment type="caution">
    <text evidence="9">The sequence shown here is derived from an EMBL/GenBank/DDBJ whole genome shotgun (WGS) entry which is preliminary data.</text>
</comment>
<feature type="transmembrane region" description="Helical" evidence="8">
    <location>
        <begin position="31"/>
        <end position="50"/>
    </location>
</feature>
<evidence type="ECO:0000256" key="7">
    <source>
        <dbReference type="SAM" id="MobiDB-lite"/>
    </source>
</evidence>
<feature type="transmembrane region" description="Helical" evidence="8">
    <location>
        <begin position="219"/>
        <end position="242"/>
    </location>
</feature>
<feature type="compositionally biased region" description="Polar residues" evidence="7">
    <location>
        <begin position="413"/>
        <end position="422"/>
    </location>
</feature>
<keyword evidence="10" id="KW-1185">Reference proteome</keyword>
<sequence>MDKGWFSAFRDDFAPTRYESSPAPSSVNIKVILLFSVFIVPYVAFLIILPGLREKRLISFITMTIQLGTGAMLFGAVYLPYWNVGDAHIVSQFRAHSTERHESLLGVRVGLGSVNITMKYVRTVGDLHKKYDGLYFNERYDITGISSMASELQQAFHNGLPYPMLKVLEYFSLNQGSFDWGRHYRVAGHYTHFFSCIGLILWTLQFIFLGVIPHHYAKCGILSGVFVLIADLVYMCLCPCTLKMTFVGVDGGPVFMDMHYGYSFYGTVLAGLIMIIFNLGLSVLQYFRLYKIATFFSSTIDETVGPRCSWGRLGKSSAHSVSSGESCAVSTYISEEIVSGKNLEPRTREPTETTVAASTDIESTPERKHSRTSSIRSFESVSSLGTPSSLERAPSQFTLDDHVEHERPESPRISRSQFRIHM</sequence>
<accession>A0AA39I0C6</accession>
<evidence type="ECO:0000256" key="4">
    <source>
        <dbReference type="ARBA" id="ARBA00022989"/>
    </source>
</evidence>
<dbReference type="PANTHER" id="PTHR31158:SF1">
    <property type="entry name" value="DOXA1 FACTOR-RELATED"/>
    <property type="match status" value="1"/>
</dbReference>
<dbReference type="PANTHER" id="PTHR31158">
    <property type="entry name" value="DUAL OXIDASE 2"/>
    <property type="match status" value="1"/>
</dbReference>
<reference evidence="9" key="1">
    <citation type="submission" date="2023-06" db="EMBL/GenBank/DDBJ databases">
        <title>Genomic analysis of the entomopathogenic nematode Steinernema hermaphroditum.</title>
        <authorList>
            <person name="Schwarz E.M."/>
            <person name="Heppert J.K."/>
            <person name="Baniya A."/>
            <person name="Schwartz H.T."/>
            <person name="Tan C.-H."/>
            <person name="Antoshechkin I."/>
            <person name="Sternberg P.W."/>
            <person name="Goodrich-Blair H."/>
            <person name="Dillman A.R."/>
        </authorList>
    </citation>
    <scope>NUCLEOTIDE SEQUENCE</scope>
    <source>
        <strain evidence="9">PS9179</strain>
        <tissue evidence="9">Whole animal</tissue>
    </source>
</reference>
<keyword evidence="3 8" id="KW-0812">Transmembrane</keyword>
<feature type="region of interest" description="Disordered" evidence="7">
    <location>
        <begin position="342"/>
        <end position="422"/>
    </location>
</feature>
<dbReference type="InterPro" id="IPR018469">
    <property type="entry name" value="Dual_oxidase_maturation_fac"/>
</dbReference>
<feature type="compositionally biased region" description="Polar residues" evidence="7">
    <location>
        <begin position="372"/>
        <end position="389"/>
    </location>
</feature>
<comment type="similarity">
    <text evidence="2">Belongs to the DUOXA family.</text>
</comment>
<dbReference type="GO" id="GO:0005789">
    <property type="term" value="C:endoplasmic reticulum membrane"/>
    <property type="evidence" value="ECO:0007669"/>
    <property type="project" value="InterPro"/>
</dbReference>
<dbReference type="EMBL" id="JAUCMV010000002">
    <property type="protein sequence ID" value="KAK0414509.1"/>
    <property type="molecule type" value="Genomic_DNA"/>
</dbReference>
<evidence type="ECO:0000256" key="5">
    <source>
        <dbReference type="ARBA" id="ARBA00023136"/>
    </source>
</evidence>
<evidence type="ECO:0000313" key="9">
    <source>
        <dbReference type="EMBL" id="KAK0414509.1"/>
    </source>
</evidence>
<organism evidence="9 10">
    <name type="scientific">Steinernema hermaphroditum</name>
    <dbReference type="NCBI Taxonomy" id="289476"/>
    <lineage>
        <taxon>Eukaryota</taxon>
        <taxon>Metazoa</taxon>
        <taxon>Ecdysozoa</taxon>
        <taxon>Nematoda</taxon>
        <taxon>Chromadorea</taxon>
        <taxon>Rhabditida</taxon>
        <taxon>Tylenchina</taxon>
        <taxon>Panagrolaimomorpha</taxon>
        <taxon>Strongyloidoidea</taxon>
        <taxon>Steinernematidae</taxon>
        <taxon>Steinernema</taxon>
    </lineage>
</organism>
<evidence type="ECO:0000256" key="3">
    <source>
        <dbReference type="ARBA" id="ARBA00022692"/>
    </source>
</evidence>
<dbReference type="Proteomes" id="UP001175271">
    <property type="component" value="Unassembled WGS sequence"/>
</dbReference>
<keyword evidence="4 8" id="KW-1133">Transmembrane helix</keyword>
<protein>
    <recommendedName>
        <fullName evidence="11">Dual oxidase maturation factor 1</fullName>
    </recommendedName>
</protein>
<evidence type="ECO:0000256" key="1">
    <source>
        <dbReference type="ARBA" id="ARBA00004141"/>
    </source>
</evidence>
<dbReference type="AlphaFoldDB" id="A0AA39I0C6"/>
<name>A0AA39I0C6_9BILA</name>
<evidence type="ECO:0000313" key="10">
    <source>
        <dbReference type="Proteomes" id="UP001175271"/>
    </source>
</evidence>